<dbReference type="RefSeq" id="WP_066535899.1">
    <property type="nucleotide sequence ID" value="NZ_CP021422.1"/>
</dbReference>
<feature type="transmembrane region" description="Helical" evidence="1">
    <location>
        <begin position="78"/>
        <end position="110"/>
    </location>
</feature>
<feature type="transmembrane region" description="Helical" evidence="1">
    <location>
        <begin position="272"/>
        <end position="297"/>
    </location>
</feature>
<keyword evidence="1" id="KW-0472">Membrane</keyword>
<reference evidence="2" key="1">
    <citation type="journal article" date="2017" name="Genome Announc.">
        <title>High-Quality Whole-Genome Sequences of the Oligo-Mouse-Microbiota Bacterial Community.</title>
        <authorList>
            <person name="Garzetti D."/>
            <person name="Brugiroux S."/>
            <person name="Bunk B."/>
            <person name="Pukall R."/>
            <person name="McCoy K.D."/>
            <person name="Macpherson A.J."/>
            <person name="Stecher B."/>
        </authorList>
    </citation>
    <scope>NUCLEOTIDE SEQUENCE</scope>
    <source>
        <strain evidence="2">KB18</strain>
    </source>
</reference>
<evidence type="ECO:0000313" key="4">
    <source>
        <dbReference type="Proteomes" id="UP000196710"/>
    </source>
</evidence>
<dbReference type="EMBL" id="CP065321">
    <property type="protein sequence ID" value="QQR28988.1"/>
    <property type="molecule type" value="Genomic_DNA"/>
</dbReference>
<protein>
    <submittedName>
        <fullName evidence="3">DUF4129 domain-containing protein</fullName>
    </submittedName>
</protein>
<keyword evidence="4" id="KW-1185">Reference proteome</keyword>
<evidence type="ECO:0000313" key="3">
    <source>
        <dbReference type="EMBL" id="QQR28988.1"/>
    </source>
</evidence>
<name>A0A1Z2XMM2_9FIRM</name>
<keyword evidence="1" id="KW-0812">Transmembrane</keyword>
<keyword evidence="1" id="KW-1133">Transmembrane helix</keyword>
<reference evidence="3 5" key="3">
    <citation type="submission" date="2020-11" db="EMBL/GenBank/DDBJ databases">
        <title>Closed and high quality bacterial genomes of the OMM12 community.</title>
        <authorList>
            <person name="Marbouty M."/>
            <person name="Lamy-Besnier Q."/>
            <person name="Debarbieux L."/>
            <person name="Koszul R."/>
        </authorList>
    </citation>
    <scope>NUCLEOTIDE SEQUENCE [LARGE SCALE GENOMIC DNA]</scope>
    <source>
        <strain evidence="3 5">KB18</strain>
    </source>
</reference>
<accession>A0A1Z2XMM2</accession>
<evidence type="ECO:0000256" key="1">
    <source>
        <dbReference type="SAM" id="Phobius"/>
    </source>
</evidence>
<evidence type="ECO:0000313" key="2">
    <source>
        <dbReference type="EMBL" id="ASB39694.1"/>
    </source>
</evidence>
<proteinExistence type="predicted"/>
<dbReference type="AlphaFoldDB" id="A0A1Z2XMM2"/>
<sequence>MKRIKIQHPRRATLYVLGWLHCGLLAAIIFAAFFDMLAGLSGLEMLAPEPVFFRGLLFSVPTGLCWLAIKRLRALWQFLLTAIGLCALSWLLTGHLGGAGFMLIMCIIRVRSRLVEEDEGPVVSLFDRPSYFGLLAFIAAFLSSSMMDKGFPRLQWLSVLGAVLYLLVCVGYNGLDRLEDYLTLNKDMYGLPAKRIQHIAGSALLIGVLLAAVLLLPMAVGNTGFVQIKLPEFTPVGETESTASTPPPAQSDMDFSAMMPEGVKSYFQIPPIVSYIFFGLITVALIAAMVMAIIHLFKDFRRSFTDSRDVVQYLSRDEKEHAGELVETLRKPKIWDRSVNATIRRKYRKTLLKAGEPPESWMTPAQAENAAGIAVPTLHRVYEKARYGQKECTQEDLKELR</sequence>
<feature type="transmembrane region" description="Helical" evidence="1">
    <location>
        <begin position="195"/>
        <end position="220"/>
    </location>
</feature>
<evidence type="ECO:0000313" key="5">
    <source>
        <dbReference type="Proteomes" id="UP000596035"/>
    </source>
</evidence>
<dbReference type="Proteomes" id="UP000596035">
    <property type="component" value="Chromosome"/>
</dbReference>
<feature type="transmembrane region" description="Helical" evidence="1">
    <location>
        <begin position="12"/>
        <end position="39"/>
    </location>
</feature>
<feature type="transmembrane region" description="Helical" evidence="1">
    <location>
        <begin position="154"/>
        <end position="175"/>
    </location>
</feature>
<reference evidence="4" key="2">
    <citation type="submission" date="2017-05" db="EMBL/GenBank/DDBJ databases">
        <title>Improved OligoMM genomes.</title>
        <authorList>
            <person name="Garzetti D."/>
        </authorList>
    </citation>
    <scope>NUCLEOTIDE SEQUENCE [LARGE SCALE GENOMIC DNA]</scope>
    <source>
        <strain evidence="4">KB18</strain>
    </source>
</reference>
<dbReference type="Proteomes" id="UP000196710">
    <property type="component" value="Chromosome"/>
</dbReference>
<dbReference type="KEGG" id="amur:ADH66_02905"/>
<gene>
    <name evidence="2" type="ORF">ADH66_02905</name>
    <name evidence="3" type="ORF">I5Q82_12955</name>
</gene>
<dbReference type="EMBL" id="CP021422">
    <property type="protein sequence ID" value="ASB39694.1"/>
    <property type="molecule type" value="Genomic_DNA"/>
</dbReference>
<feature type="transmembrane region" description="Helical" evidence="1">
    <location>
        <begin position="51"/>
        <end position="69"/>
    </location>
</feature>
<organism evidence="3 5">
    <name type="scientific">Acutalibacter muris</name>
    <dbReference type="NCBI Taxonomy" id="1796620"/>
    <lineage>
        <taxon>Bacteria</taxon>
        <taxon>Bacillati</taxon>
        <taxon>Bacillota</taxon>
        <taxon>Clostridia</taxon>
        <taxon>Eubacteriales</taxon>
        <taxon>Acutalibacteraceae</taxon>
        <taxon>Acutalibacter</taxon>
    </lineage>
</organism>